<sequence>MSCIDSVGLDDQELAGHLDVMLCSSSDDDKRKSSSLDQSSSTCSHPLVMKLVCTTCGQKMSNFYGLPFDYIMGGLRLSETKADWTRDAETDFVLSKKKLFLVLDLDQTLLHSTVDLTPEENYLKNQMDSLQDIFKLITREGFSPSYAKLRPFVRNFLQEASTMFKMYVYTNANKSYARKMVNLLDPDNIYFKSRLITREDSTVSCQKNLDVVMGQERAVVILDDRTDVWPMHKDNLIQVQRYKYFASTANWSNSKSFAQREVDESTDIMATYLEILKKIHSQFFDPKLDEDNLASRDVRDVMRTVQAGILQGCKLILRKNLTAKYKLDNLSKMAEKLGAICVSELDPTVTHVVTLEAKPEDDQLQLENKKKKKNKQKGTYHLVFPEWIRDSYKLWHRMPVENYLP</sequence>
<dbReference type="Gene3D" id="3.40.50.1000">
    <property type="entry name" value="HAD superfamily/HAD-like"/>
    <property type="match status" value="1"/>
</dbReference>
<dbReference type="eggNOG" id="KOG0323">
    <property type="taxonomic scope" value="Eukaryota"/>
</dbReference>
<evidence type="ECO:0000256" key="5">
    <source>
        <dbReference type="ARBA" id="ARBA00048336"/>
    </source>
</evidence>
<dbReference type="AlphaFoldDB" id="B9R940"/>
<name>B9R940_RICCO</name>
<comment type="catalytic activity">
    <reaction evidence="4 6">
        <text>O-phospho-L-seryl-[protein] + H2O = L-seryl-[protein] + phosphate</text>
        <dbReference type="Rhea" id="RHEA:20629"/>
        <dbReference type="Rhea" id="RHEA-COMP:9863"/>
        <dbReference type="Rhea" id="RHEA-COMP:11604"/>
        <dbReference type="ChEBI" id="CHEBI:15377"/>
        <dbReference type="ChEBI" id="CHEBI:29999"/>
        <dbReference type="ChEBI" id="CHEBI:43474"/>
        <dbReference type="ChEBI" id="CHEBI:83421"/>
        <dbReference type="EC" id="3.1.3.16"/>
    </reaction>
</comment>
<keyword evidence="2 6" id="KW-0378">Hydrolase</keyword>
<accession>B9R940</accession>
<dbReference type="PANTHER" id="PTHR23081:SF36">
    <property type="entry name" value="RNA POLYMERASE II SUBUNIT A C-TERMINAL DOMAIN PHOSPHATASE"/>
    <property type="match status" value="1"/>
</dbReference>
<dbReference type="InterPro" id="IPR039189">
    <property type="entry name" value="Fcp1"/>
</dbReference>
<keyword evidence="10" id="KW-1185">Reference proteome</keyword>
<comment type="catalytic activity">
    <reaction evidence="5 6">
        <text>O-phospho-L-threonyl-[protein] + H2O = L-threonyl-[protein] + phosphate</text>
        <dbReference type="Rhea" id="RHEA:47004"/>
        <dbReference type="Rhea" id="RHEA-COMP:11060"/>
        <dbReference type="Rhea" id="RHEA-COMP:11605"/>
        <dbReference type="ChEBI" id="CHEBI:15377"/>
        <dbReference type="ChEBI" id="CHEBI:30013"/>
        <dbReference type="ChEBI" id="CHEBI:43474"/>
        <dbReference type="ChEBI" id="CHEBI:61977"/>
        <dbReference type="EC" id="3.1.3.16"/>
    </reaction>
</comment>
<evidence type="ECO:0000256" key="1">
    <source>
        <dbReference type="ARBA" id="ARBA00004123"/>
    </source>
</evidence>
<dbReference type="CDD" id="cd07521">
    <property type="entry name" value="HAD_FCP1-like"/>
    <property type="match status" value="1"/>
</dbReference>
<evidence type="ECO:0000313" key="9">
    <source>
        <dbReference type="EMBL" id="EEF52117.1"/>
    </source>
</evidence>
<evidence type="ECO:0000259" key="7">
    <source>
        <dbReference type="PROSITE" id="PS50172"/>
    </source>
</evidence>
<dbReference type="SMART" id="SM00577">
    <property type="entry name" value="CPDc"/>
    <property type="match status" value="1"/>
</dbReference>
<gene>
    <name evidence="9" type="ORF">RCOM_1513440</name>
</gene>
<dbReference type="InParanoid" id="B9R940"/>
<dbReference type="SUPFAM" id="SSF52113">
    <property type="entry name" value="BRCT domain"/>
    <property type="match status" value="1"/>
</dbReference>
<evidence type="ECO:0000256" key="4">
    <source>
        <dbReference type="ARBA" id="ARBA00047761"/>
    </source>
</evidence>
<organism evidence="9 10">
    <name type="scientific">Ricinus communis</name>
    <name type="common">Castor bean</name>
    <dbReference type="NCBI Taxonomy" id="3988"/>
    <lineage>
        <taxon>Eukaryota</taxon>
        <taxon>Viridiplantae</taxon>
        <taxon>Streptophyta</taxon>
        <taxon>Embryophyta</taxon>
        <taxon>Tracheophyta</taxon>
        <taxon>Spermatophyta</taxon>
        <taxon>Magnoliopsida</taxon>
        <taxon>eudicotyledons</taxon>
        <taxon>Gunneridae</taxon>
        <taxon>Pentapetalae</taxon>
        <taxon>rosids</taxon>
        <taxon>fabids</taxon>
        <taxon>Malpighiales</taxon>
        <taxon>Euphorbiaceae</taxon>
        <taxon>Acalyphoideae</taxon>
        <taxon>Acalypheae</taxon>
        <taxon>Ricinus</taxon>
    </lineage>
</organism>
<dbReference type="InterPro" id="IPR001357">
    <property type="entry name" value="BRCT_dom"/>
</dbReference>
<dbReference type="PANTHER" id="PTHR23081">
    <property type="entry name" value="RNA POLYMERASE II CTD PHOSPHATASE"/>
    <property type="match status" value="1"/>
</dbReference>
<dbReference type="Proteomes" id="UP000008311">
    <property type="component" value="Unassembled WGS sequence"/>
</dbReference>
<dbReference type="EMBL" id="EQ973773">
    <property type="protein sequence ID" value="EEF52117.1"/>
    <property type="molecule type" value="Genomic_DNA"/>
</dbReference>
<comment type="function">
    <text evidence="6">This promotes the activity of RNA polymerase II.</text>
</comment>
<dbReference type="Pfam" id="PF03031">
    <property type="entry name" value="NIF"/>
    <property type="match status" value="1"/>
</dbReference>
<evidence type="ECO:0000256" key="6">
    <source>
        <dbReference type="RuleBase" id="RU366066"/>
    </source>
</evidence>
<evidence type="ECO:0000313" key="10">
    <source>
        <dbReference type="Proteomes" id="UP000008311"/>
    </source>
</evidence>
<dbReference type="Pfam" id="PF00533">
    <property type="entry name" value="BRCT"/>
    <property type="match status" value="1"/>
</dbReference>
<dbReference type="GO" id="GO:0008420">
    <property type="term" value="F:RNA polymerase II CTD heptapeptide repeat phosphatase activity"/>
    <property type="evidence" value="ECO:0000318"/>
    <property type="project" value="GO_Central"/>
</dbReference>
<dbReference type="GO" id="GO:0005634">
    <property type="term" value="C:nucleus"/>
    <property type="evidence" value="ECO:0007669"/>
    <property type="project" value="UniProtKB-SubCell"/>
</dbReference>
<reference evidence="10" key="1">
    <citation type="journal article" date="2010" name="Nat. Biotechnol.">
        <title>Draft genome sequence of the oilseed species Ricinus communis.</title>
        <authorList>
            <person name="Chan A.P."/>
            <person name="Crabtree J."/>
            <person name="Zhao Q."/>
            <person name="Lorenzi H."/>
            <person name="Orvis J."/>
            <person name="Puiu D."/>
            <person name="Melake-Berhan A."/>
            <person name="Jones K.M."/>
            <person name="Redman J."/>
            <person name="Chen G."/>
            <person name="Cahoon E.B."/>
            <person name="Gedil M."/>
            <person name="Stanke M."/>
            <person name="Haas B.J."/>
            <person name="Wortman J.R."/>
            <person name="Fraser-Liggett C.M."/>
            <person name="Ravel J."/>
            <person name="Rabinowicz P.D."/>
        </authorList>
    </citation>
    <scope>NUCLEOTIDE SEQUENCE [LARGE SCALE GENOMIC DNA]</scope>
    <source>
        <strain evidence="10">cv. Hale</strain>
    </source>
</reference>
<evidence type="ECO:0000256" key="3">
    <source>
        <dbReference type="ARBA" id="ARBA00023242"/>
    </source>
</evidence>
<dbReference type="Gene3D" id="3.40.50.10190">
    <property type="entry name" value="BRCT domain"/>
    <property type="match status" value="1"/>
</dbReference>
<feature type="domain" description="BRCT" evidence="7">
    <location>
        <begin position="305"/>
        <end position="405"/>
    </location>
</feature>
<dbReference type="STRING" id="3988.B9R940"/>
<dbReference type="PROSITE" id="PS50969">
    <property type="entry name" value="FCP1"/>
    <property type="match status" value="1"/>
</dbReference>
<dbReference type="InterPro" id="IPR036412">
    <property type="entry name" value="HAD-like_sf"/>
</dbReference>
<dbReference type="PROSITE" id="PS50172">
    <property type="entry name" value="BRCT"/>
    <property type="match status" value="1"/>
</dbReference>
<comment type="subcellular location">
    <subcellularLocation>
        <location evidence="1 6">Nucleus</location>
    </subcellularLocation>
</comment>
<dbReference type="SUPFAM" id="SSF56784">
    <property type="entry name" value="HAD-like"/>
    <property type="match status" value="1"/>
</dbReference>
<feature type="domain" description="FCP1 homology" evidence="8">
    <location>
        <begin position="94"/>
        <end position="266"/>
    </location>
</feature>
<keyword evidence="3 6" id="KW-0539">Nucleus</keyword>
<dbReference type="EC" id="3.1.3.16" evidence="6"/>
<dbReference type="InterPro" id="IPR011947">
    <property type="entry name" value="FCP1_euk"/>
</dbReference>
<dbReference type="NCBIfam" id="TIGR02250">
    <property type="entry name" value="FCP1_euk"/>
    <property type="match status" value="1"/>
</dbReference>
<evidence type="ECO:0000259" key="8">
    <source>
        <dbReference type="PROSITE" id="PS50969"/>
    </source>
</evidence>
<dbReference type="InterPro" id="IPR004274">
    <property type="entry name" value="FCP1_dom"/>
</dbReference>
<proteinExistence type="predicted"/>
<evidence type="ECO:0000256" key="2">
    <source>
        <dbReference type="ARBA" id="ARBA00022801"/>
    </source>
</evidence>
<dbReference type="InterPro" id="IPR036420">
    <property type="entry name" value="BRCT_dom_sf"/>
</dbReference>
<dbReference type="InterPro" id="IPR023214">
    <property type="entry name" value="HAD_sf"/>
</dbReference>
<protein>
    <recommendedName>
        <fullName evidence="6">RNA polymerase II C-terminal domain phosphatase-like</fullName>
        <ecNumber evidence="6">3.1.3.16</ecNumber>
    </recommendedName>
</protein>